<dbReference type="EMBL" id="JYLA01000004">
    <property type="protein sequence ID" value="KMM84623.1"/>
    <property type="molecule type" value="Genomic_DNA"/>
</dbReference>
<dbReference type="OrthoDB" id="6942177at2"/>
<evidence type="ECO:0000313" key="1">
    <source>
        <dbReference type="EMBL" id="KMM84623.1"/>
    </source>
</evidence>
<evidence type="ECO:0000313" key="3">
    <source>
        <dbReference type="Proteomes" id="UP000036395"/>
    </source>
</evidence>
<dbReference type="AlphaFoldDB" id="A0A0J6GQI0"/>
<gene>
    <name evidence="2" type="ORF">SAMN04490203_0453</name>
    <name evidence="1" type="ORF">TU78_10420</name>
</gene>
<keyword evidence="4" id="KW-1185">Reference proteome</keyword>
<dbReference type="STRING" id="47884.SAMN04490203_0453"/>
<name>A0A0J6GQI0_PSETA</name>
<reference evidence="1 3" key="1">
    <citation type="submission" date="2015-02" db="EMBL/GenBank/DDBJ databases">
        <title>Pseudomonas helleri sp. nov. and Pseudomonas weihenstephanensis sp. nov., isolated from raw cows milk.</title>
        <authorList>
            <person name="von Neubeck M."/>
            <person name="Huptas C."/>
            <person name="Wenning M."/>
            <person name="Scherer S."/>
        </authorList>
    </citation>
    <scope>NUCLEOTIDE SEQUENCE [LARGE SCALE GENOMIC DNA]</scope>
    <source>
        <strain evidence="1 3">DSM 21104</strain>
    </source>
</reference>
<dbReference type="Proteomes" id="UP000036395">
    <property type="component" value="Unassembled WGS sequence"/>
</dbReference>
<protein>
    <submittedName>
        <fullName evidence="1">Uncharacterized protein</fullName>
    </submittedName>
</protein>
<evidence type="ECO:0000313" key="2">
    <source>
        <dbReference type="EMBL" id="SEB50842.1"/>
    </source>
</evidence>
<sequence>MIRRLKVSSWPRRLCMVLMVFFVVASVRWGVQQLADEPETALIRGEPWEDMRQRSSAKIGPAIPGHHWFRMPESDARLRFIDPQYGFTTPLARFFTISFDNERVRNIRMSPQVEPLLLDDALKIVLDLQDQWQRKGWFVTNPKSDPPLADTPQWRDQLRDVNKGGTTFWQADDKYQVMLILNRFRDYKRPTEERYMITLAIASPWVSGEEH</sequence>
<dbReference type="PATRIC" id="fig|47884.3.peg.2516"/>
<proteinExistence type="predicted"/>
<reference evidence="2 4" key="2">
    <citation type="submission" date="2016-10" db="EMBL/GenBank/DDBJ databases">
        <authorList>
            <person name="Varghese N."/>
            <person name="Submissions S."/>
        </authorList>
    </citation>
    <scope>NUCLEOTIDE SEQUENCE [LARGE SCALE GENOMIC DNA]</scope>
    <source>
        <strain evidence="2 4">BS3652</strain>
    </source>
</reference>
<accession>A0A0J6GQI0</accession>
<comment type="caution">
    <text evidence="1">The sequence shown here is derived from an EMBL/GenBank/DDBJ whole genome shotgun (WGS) entry which is preliminary data.</text>
</comment>
<dbReference type="EMBL" id="FNRS01000001">
    <property type="protein sequence ID" value="SEB50842.1"/>
    <property type="molecule type" value="Genomic_DNA"/>
</dbReference>
<evidence type="ECO:0000313" key="4">
    <source>
        <dbReference type="Proteomes" id="UP000183155"/>
    </source>
</evidence>
<dbReference type="Proteomes" id="UP000183155">
    <property type="component" value="Unassembled WGS sequence"/>
</dbReference>
<dbReference type="RefSeq" id="WP_048380892.1">
    <property type="nucleotide sequence ID" value="NZ_FNRS01000001.1"/>
</dbReference>
<organism evidence="1 3">
    <name type="scientific">Pseudomonas taetrolens</name>
    <dbReference type="NCBI Taxonomy" id="47884"/>
    <lineage>
        <taxon>Bacteria</taxon>
        <taxon>Pseudomonadati</taxon>
        <taxon>Pseudomonadota</taxon>
        <taxon>Gammaproteobacteria</taxon>
        <taxon>Pseudomonadales</taxon>
        <taxon>Pseudomonadaceae</taxon>
        <taxon>Pseudomonas</taxon>
    </lineage>
</organism>